<protein>
    <recommendedName>
        <fullName evidence="7">UPF0056 membrane protein</fullName>
    </recommendedName>
</protein>
<keyword evidence="9" id="KW-1185">Reference proteome</keyword>
<dbReference type="PANTHER" id="PTHR33508">
    <property type="entry name" value="UPF0056 MEMBRANE PROTEIN YHCE"/>
    <property type="match status" value="1"/>
</dbReference>
<evidence type="ECO:0000256" key="7">
    <source>
        <dbReference type="RuleBase" id="RU362048"/>
    </source>
</evidence>
<evidence type="ECO:0000313" key="8">
    <source>
        <dbReference type="EMBL" id="AFZ70861.1"/>
    </source>
</evidence>
<name>L0AAF8_CALLD</name>
<feature type="transmembrane region" description="Helical" evidence="7">
    <location>
        <begin position="136"/>
        <end position="154"/>
    </location>
</feature>
<dbReference type="HOGENOM" id="CLU_079909_2_1_2"/>
<gene>
    <name evidence="8" type="ordered locus">Calag_1139</name>
</gene>
<keyword evidence="6 7" id="KW-0472">Membrane</keyword>
<dbReference type="KEGG" id="clg:Calag_1139"/>
<keyword evidence="3" id="KW-1003">Cell membrane</keyword>
<dbReference type="NCBIfam" id="TIGR00427">
    <property type="entry name" value="NAAT family transporter"/>
    <property type="match status" value="1"/>
</dbReference>
<evidence type="ECO:0000256" key="1">
    <source>
        <dbReference type="ARBA" id="ARBA00004651"/>
    </source>
</evidence>
<keyword evidence="4 7" id="KW-0812">Transmembrane</keyword>
<dbReference type="Proteomes" id="UP000010469">
    <property type="component" value="Chromosome"/>
</dbReference>
<feature type="transmembrane region" description="Helical" evidence="7">
    <location>
        <begin position="6"/>
        <end position="29"/>
    </location>
</feature>
<dbReference type="PANTHER" id="PTHR33508:SF1">
    <property type="entry name" value="UPF0056 MEMBRANE PROTEIN YHCE"/>
    <property type="match status" value="1"/>
</dbReference>
<dbReference type="STRING" id="1056495.Calag_1139"/>
<evidence type="ECO:0000256" key="4">
    <source>
        <dbReference type="ARBA" id="ARBA00022692"/>
    </source>
</evidence>
<evidence type="ECO:0000313" key="9">
    <source>
        <dbReference type="Proteomes" id="UP000010469"/>
    </source>
</evidence>
<dbReference type="AlphaFoldDB" id="L0AAF8"/>
<evidence type="ECO:0000256" key="2">
    <source>
        <dbReference type="ARBA" id="ARBA00009784"/>
    </source>
</evidence>
<sequence length="196" mass="21743">MNTRELINSIIMLFVVLDPFTVVPFYIPTANLLPKEKRKKFLNTLILAAVFMLLAFTIIGDYIFKILGVTFNDFRVAAGLILLVYAISSLFDIEIGAPKNNIEDIEKEAIVPLATPLLAGPGSISTVLYIRYSYGYPIAIITIFINIVLAYLILYAGQYILKYLGEHGALLVDKFMSLILAGFAISIIRASIMSII</sequence>
<dbReference type="EMBL" id="CP003378">
    <property type="protein sequence ID" value="AFZ70861.1"/>
    <property type="molecule type" value="Genomic_DNA"/>
</dbReference>
<feature type="transmembrane region" description="Helical" evidence="7">
    <location>
        <begin position="76"/>
        <end position="97"/>
    </location>
</feature>
<evidence type="ECO:0000256" key="5">
    <source>
        <dbReference type="ARBA" id="ARBA00022989"/>
    </source>
</evidence>
<dbReference type="InParanoid" id="L0AAF8"/>
<reference evidence="9" key="1">
    <citation type="submission" date="2012-03" db="EMBL/GenBank/DDBJ databases">
        <title>Complete genome of Caldisphaera lagunensis DSM 15908.</title>
        <authorList>
            <person name="Lucas S."/>
            <person name="Copeland A."/>
            <person name="Lapidus A."/>
            <person name="Glavina del Rio T."/>
            <person name="Dalin E."/>
            <person name="Tice H."/>
            <person name="Bruce D."/>
            <person name="Goodwin L."/>
            <person name="Pitluck S."/>
            <person name="Peters L."/>
            <person name="Mikhailova N."/>
            <person name="Teshima H."/>
            <person name="Kyrpides N."/>
            <person name="Mavromatis K."/>
            <person name="Ivanova N."/>
            <person name="Brettin T."/>
            <person name="Detter J.C."/>
            <person name="Han C."/>
            <person name="Larimer F."/>
            <person name="Land M."/>
            <person name="Hauser L."/>
            <person name="Markowitz V."/>
            <person name="Cheng J.-F."/>
            <person name="Hugenholtz P."/>
            <person name="Woyke T."/>
            <person name="Wu D."/>
            <person name="Spring S."/>
            <person name="Schroeder M."/>
            <person name="Brambilla E."/>
            <person name="Klenk H.-P."/>
            <person name="Eisen J.A."/>
        </authorList>
    </citation>
    <scope>NUCLEOTIDE SEQUENCE [LARGE SCALE GENOMIC DNA]</scope>
    <source>
        <strain evidence="9">DSM 15908 / JCM 11604 / IC-154</strain>
    </source>
</reference>
<feature type="transmembrane region" description="Helical" evidence="7">
    <location>
        <begin position="175"/>
        <end position="195"/>
    </location>
</feature>
<feature type="transmembrane region" description="Helical" evidence="7">
    <location>
        <begin position="109"/>
        <end position="130"/>
    </location>
</feature>
<evidence type="ECO:0000256" key="6">
    <source>
        <dbReference type="ARBA" id="ARBA00023136"/>
    </source>
</evidence>
<dbReference type="InterPro" id="IPR002771">
    <property type="entry name" value="Multi_antbiot-R_MarC"/>
</dbReference>
<evidence type="ECO:0000256" key="3">
    <source>
        <dbReference type="ARBA" id="ARBA00022475"/>
    </source>
</evidence>
<dbReference type="Pfam" id="PF01914">
    <property type="entry name" value="MarC"/>
    <property type="match status" value="1"/>
</dbReference>
<organism evidence="8 9">
    <name type="scientific">Caldisphaera lagunensis (strain DSM 15908 / JCM 11604 / ANMR 0165 / IC-154)</name>
    <dbReference type="NCBI Taxonomy" id="1056495"/>
    <lineage>
        <taxon>Archaea</taxon>
        <taxon>Thermoproteota</taxon>
        <taxon>Thermoprotei</taxon>
        <taxon>Acidilobales</taxon>
        <taxon>Caldisphaeraceae</taxon>
        <taxon>Caldisphaera</taxon>
    </lineage>
</organism>
<keyword evidence="5 7" id="KW-1133">Transmembrane helix</keyword>
<accession>L0AAF8</accession>
<comment type="subcellular location">
    <subcellularLocation>
        <location evidence="1 7">Cell membrane</location>
        <topology evidence="1 7">Multi-pass membrane protein</topology>
    </subcellularLocation>
</comment>
<comment type="similarity">
    <text evidence="2 7">Belongs to the UPF0056 (MarC) family.</text>
</comment>
<dbReference type="eggNOG" id="arCOG01997">
    <property type="taxonomic scope" value="Archaea"/>
</dbReference>
<proteinExistence type="inferred from homology"/>
<feature type="transmembrane region" description="Helical" evidence="7">
    <location>
        <begin position="41"/>
        <end position="64"/>
    </location>
</feature>
<dbReference type="GO" id="GO:0005886">
    <property type="term" value="C:plasma membrane"/>
    <property type="evidence" value="ECO:0007669"/>
    <property type="project" value="UniProtKB-SubCell"/>
</dbReference>